<sequence>MPTKNNTSKPSIFQCEQPECRGKRFNDQSNFNRHQKSVHGDKVPMPCGSLITDRPDNIQRHQDKCGECQQSSGIPSSSVGNGTGPEIAFNVSIPGAEPQYTGMSQISYQQLWMQRFHDGHQHGYRDGSQAGWQHGQYAYQSGYTYGHHYLPQSQQQTTQSLNGLQQNYQDGYQTGYPQGYHDGYHDGYHAGYYQSH</sequence>
<dbReference type="Gene3D" id="3.30.160.60">
    <property type="entry name" value="Classic Zinc Finger"/>
    <property type="match status" value="1"/>
</dbReference>
<dbReference type="Proteomes" id="UP001240678">
    <property type="component" value="Unassembled WGS sequence"/>
</dbReference>
<feature type="domain" description="C2H2-type" evidence="2">
    <location>
        <begin position="13"/>
        <end position="44"/>
    </location>
</feature>
<accession>A0AAI9Z7F0</accession>
<name>A0AAI9Z7F0_9PEZI</name>
<proteinExistence type="predicted"/>
<gene>
    <name evidence="3" type="ORF">CCOS01_02155</name>
</gene>
<dbReference type="InterPro" id="IPR013087">
    <property type="entry name" value="Znf_C2H2_type"/>
</dbReference>
<evidence type="ECO:0000256" key="1">
    <source>
        <dbReference type="PROSITE-ProRule" id="PRU00042"/>
    </source>
</evidence>
<reference evidence="3 4" key="1">
    <citation type="submission" date="2016-10" db="EMBL/GenBank/DDBJ databases">
        <title>The genome sequence of Colletotrichum fioriniae PJ7.</title>
        <authorList>
            <person name="Baroncelli R."/>
        </authorList>
    </citation>
    <scope>NUCLEOTIDE SEQUENCE [LARGE SCALE GENOMIC DNA]</scope>
    <source>
        <strain evidence="3 4">IMI 309622</strain>
    </source>
</reference>
<keyword evidence="1" id="KW-0479">Metal-binding</keyword>
<organism evidence="3 4">
    <name type="scientific">Colletotrichum costaricense</name>
    <dbReference type="NCBI Taxonomy" id="1209916"/>
    <lineage>
        <taxon>Eukaryota</taxon>
        <taxon>Fungi</taxon>
        <taxon>Dikarya</taxon>
        <taxon>Ascomycota</taxon>
        <taxon>Pezizomycotina</taxon>
        <taxon>Sordariomycetes</taxon>
        <taxon>Hypocreomycetidae</taxon>
        <taxon>Glomerellales</taxon>
        <taxon>Glomerellaceae</taxon>
        <taxon>Colletotrichum</taxon>
        <taxon>Colletotrichum acutatum species complex</taxon>
    </lineage>
</organism>
<protein>
    <recommendedName>
        <fullName evidence="2">C2H2-type domain-containing protein</fullName>
    </recommendedName>
</protein>
<keyword evidence="1" id="KW-0863">Zinc-finger</keyword>
<dbReference type="AlphaFoldDB" id="A0AAI9Z7F0"/>
<dbReference type="PROSITE" id="PS50157">
    <property type="entry name" value="ZINC_FINGER_C2H2_2"/>
    <property type="match status" value="1"/>
</dbReference>
<keyword evidence="1" id="KW-0862">Zinc</keyword>
<dbReference type="RefSeq" id="XP_060318997.1">
    <property type="nucleotide sequence ID" value="XM_060450347.1"/>
</dbReference>
<dbReference type="GO" id="GO:0008270">
    <property type="term" value="F:zinc ion binding"/>
    <property type="evidence" value="ECO:0007669"/>
    <property type="project" value="UniProtKB-KW"/>
</dbReference>
<dbReference type="EMBL" id="MOOE01000002">
    <property type="protein sequence ID" value="KAK1536835.1"/>
    <property type="molecule type" value="Genomic_DNA"/>
</dbReference>
<evidence type="ECO:0000313" key="3">
    <source>
        <dbReference type="EMBL" id="KAK1536835.1"/>
    </source>
</evidence>
<evidence type="ECO:0000259" key="2">
    <source>
        <dbReference type="PROSITE" id="PS50157"/>
    </source>
</evidence>
<evidence type="ECO:0000313" key="4">
    <source>
        <dbReference type="Proteomes" id="UP001240678"/>
    </source>
</evidence>
<comment type="caution">
    <text evidence="3">The sequence shown here is derived from an EMBL/GenBank/DDBJ whole genome shotgun (WGS) entry which is preliminary data.</text>
</comment>
<keyword evidence="4" id="KW-1185">Reference proteome</keyword>
<dbReference type="GeneID" id="85333894"/>